<dbReference type="RefSeq" id="WP_202830535.1">
    <property type="nucleotide sequence ID" value="NZ_JAETWB010000001.1"/>
</dbReference>
<comment type="caution">
    <text evidence="1">The sequence shown here is derived from an EMBL/GenBank/DDBJ whole genome shotgun (WGS) entry which is preliminary data.</text>
</comment>
<dbReference type="Proteomes" id="UP000660885">
    <property type="component" value="Unassembled WGS sequence"/>
</dbReference>
<accession>A0ABS1TYA1</accession>
<organism evidence="1 2">
    <name type="scientific">Belnapia arida</name>
    <dbReference type="NCBI Taxonomy" id="2804533"/>
    <lineage>
        <taxon>Bacteria</taxon>
        <taxon>Pseudomonadati</taxon>
        <taxon>Pseudomonadota</taxon>
        <taxon>Alphaproteobacteria</taxon>
        <taxon>Acetobacterales</taxon>
        <taxon>Roseomonadaceae</taxon>
        <taxon>Belnapia</taxon>
    </lineage>
</organism>
<dbReference type="EMBL" id="JAETWB010000001">
    <property type="protein sequence ID" value="MBL6077421.1"/>
    <property type="molecule type" value="Genomic_DNA"/>
</dbReference>
<name>A0ABS1TYA1_9PROT</name>
<gene>
    <name evidence="1" type="ORF">JMJ56_05330</name>
</gene>
<proteinExistence type="predicted"/>
<protein>
    <submittedName>
        <fullName evidence="1">Uncharacterized protein</fullName>
    </submittedName>
</protein>
<evidence type="ECO:0000313" key="2">
    <source>
        <dbReference type="Proteomes" id="UP000660885"/>
    </source>
</evidence>
<evidence type="ECO:0000313" key="1">
    <source>
        <dbReference type="EMBL" id="MBL6077421.1"/>
    </source>
</evidence>
<keyword evidence="2" id="KW-1185">Reference proteome</keyword>
<sequence length="145" mass="14682">MGAEAGQRPEKMPGVLPPAVRVHGRAEAEAALALAGPDGVTLLSAPGMAPGVFQALVAAAARPGQPHRVMMDCADAPGLALATLRAGLRLLVLAPCPAFDAVAAAAEECGAELRPEPPPTFDLGRIDLNSPGGRNKLAQWLRAAG</sequence>
<reference evidence="1 2" key="1">
    <citation type="submission" date="2021-01" db="EMBL/GenBank/DDBJ databases">
        <title>Belnapia mucosa sp. nov. and Belnapia arida sp. nov., isolated from the Tabernas Desert (Almeria, Spain).</title>
        <authorList>
            <person name="Molina-Menor E."/>
            <person name="Vidal-Verdu A."/>
            <person name="Calonge A."/>
            <person name="Satari L."/>
            <person name="Pereto J."/>
            <person name="Porcar M."/>
        </authorList>
    </citation>
    <scope>NUCLEOTIDE SEQUENCE [LARGE SCALE GENOMIC DNA]</scope>
    <source>
        <strain evidence="1 2">T18</strain>
    </source>
</reference>